<feature type="non-terminal residue" evidence="5">
    <location>
        <position position="79"/>
    </location>
</feature>
<dbReference type="InterPro" id="IPR036179">
    <property type="entry name" value="Ig-like_dom_sf"/>
</dbReference>
<reference evidence="5 6" key="1">
    <citation type="journal article" date="2020" name="G3 (Bethesda)">
        <title>Draft Genome of the Common Snapping Turtle, Chelydra serpentina, a Model for Phenotypic Plasticity in Reptiles.</title>
        <authorList>
            <person name="Das D."/>
            <person name="Singh S.K."/>
            <person name="Bierstedt J."/>
            <person name="Erickson A."/>
            <person name="Galli G.L.J."/>
            <person name="Crossley D.A. 2nd"/>
            <person name="Rhen T."/>
        </authorList>
    </citation>
    <scope>NUCLEOTIDE SEQUENCE [LARGE SCALE GENOMIC DNA]</scope>
    <source>
        <tissue evidence="5">Whole blood</tissue>
    </source>
</reference>
<sequence>DALRVPPRLRLDPAPAAPVALNESVTFTCRAEGFYPKDASLTWLENGNETNLGKSSPPAENPDGTYTLQSSLEVKATEQ</sequence>
<dbReference type="InterPro" id="IPR013783">
    <property type="entry name" value="Ig-like_fold"/>
</dbReference>
<feature type="region of interest" description="Disordered" evidence="3">
    <location>
        <begin position="46"/>
        <end position="79"/>
    </location>
</feature>
<proteinExistence type="predicted"/>
<organism evidence="5 6">
    <name type="scientific">Chelydra serpentina</name>
    <name type="common">Snapping turtle</name>
    <name type="synonym">Testudo serpentina</name>
    <dbReference type="NCBI Taxonomy" id="8475"/>
    <lineage>
        <taxon>Eukaryota</taxon>
        <taxon>Metazoa</taxon>
        <taxon>Chordata</taxon>
        <taxon>Craniata</taxon>
        <taxon>Vertebrata</taxon>
        <taxon>Euteleostomi</taxon>
        <taxon>Archelosauria</taxon>
        <taxon>Testudinata</taxon>
        <taxon>Testudines</taxon>
        <taxon>Cryptodira</taxon>
        <taxon>Durocryptodira</taxon>
        <taxon>Americhelydia</taxon>
        <taxon>Chelydroidea</taxon>
        <taxon>Chelydridae</taxon>
        <taxon>Chelydra</taxon>
    </lineage>
</organism>
<keyword evidence="1" id="KW-1015">Disulfide bond</keyword>
<protein>
    <submittedName>
        <fullName evidence="5">Signal regulatory protein beta 1</fullName>
    </submittedName>
</protein>
<dbReference type="AlphaFoldDB" id="A0A8T1RY22"/>
<dbReference type="InterPro" id="IPR051755">
    <property type="entry name" value="Ig-like_CS_Receptor"/>
</dbReference>
<dbReference type="SUPFAM" id="SSF48726">
    <property type="entry name" value="Immunoglobulin"/>
    <property type="match status" value="1"/>
</dbReference>
<dbReference type="SMART" id="SM00407">
    <property type="entry name" value="IGc1"/>
    <property type="match status" value="1"/>
</dbReference>
<dbReference type="OrthoDB" id="6370831at2759"/>
<feature type="domain" description="Ig-like" evidence="4">
    <location>
        <begin position="7"/>
        <end position="79"/>
    </location>
</feature>
<dbReference type="EMBL" id="JAHGAV010002360">
    <property type="protein sequence ID" value="KAG6921255.1"/>
    <property type="molecule type" value="Genomic_DNA"/>
</dbReference>
<dbReference type="Proteomes" id="UP000765507">
    <property type="component" value="Unassembled WGS sequence"/>
</dbReference>
<keyword evidence="2" id="KW-0325">Glycoprotein</keyword>
<accession>A0A8T1RY22</accession>
<dbReference type="PANTHER" id="PTHR19971">
    <property type="entry name" value="SIGNAL-REGULATORY PROTEIN BETA"/>
    <property type="match status" value="1"/>
</dbReference>
<evidence type="ECO:0000313" key="5">
    <source>
        <dbReference type="EMBL" id="KAG6921255.1"/>
    </source>
</evidence>
<dbReference type="InterPro" id="IPR003597">
    <property type="entry name" value="Ig_C1-set"/>
</dbReference>
<comment type="caution">
    <text evidence="5">The sequence shown here is derived from an EMBL/GenBank/DDBJ whole genome shotgun (WGS) entry which is preliminary data.</text>
</comment>
<dbReference type="Pfam" id="PF07654">
    <property type="entry name" value="C1-set"/>
    <property type="match status" value="1"/>
</dbReference>
<dbReference type="Gene3D" id="2.60.40.10">
    <property type="entry name" value="Immunoglobulins"/>
    <property type="match status" value="1"/>
</dbReference>
<feature type="non-terminal residue" evidence="5">
    <location>
        <position position="1"/>
    </location>
</feature>
<keyword evidence="6" id="KW-1185">Reference proteome</keyword>
<dbReference type="InterPro" id="IPR007110">
    <property type="entry name" value="Ig-like_dom"/>
</dbReference>
<name>A0A8T1RY22_CHESE</name>
<evidence type="ECO:0000256" key="3">
    <source>
        <dbReference type="SAM" id="MobiDB-lite"/>
    </source>
</evidence>
<evidence type="ECO:0000256" key="2">
    <source>
        <dbReference type="ARBA" id="ARBA00023180"/>
    </source>
</evidence>
<evidence type="ECO:0000313" key="6">
    <source>
        <dbReference type="Proteomes" id="UP000765507"/>
    </source>
</evidence>
<gene>
    <name evidence="5" type="ORF">G0U57_008998</name>
</gene>
<dbReference type="PROSITE" id="PS50835">
    <property type="entry name" value="IG_LIKE"/>
    <property type="match status" value="1"/>
</dbReference>
<evidence type="ECO:0000256" key="1">
    <source>
        <dbReference type="ARBA" id="ARBA00023157"/>
    </source>
</evidence>
<evidence type="ECO:0000259" key="4">
    <source>
        <dbReference type="PROSITE" id="PS50835"/>
    </source>
</evidence>